<feature type="compositionally biased region" description="Basic and acidic residues" evidence="1">
    <location>
        <begin position="149"/>
        <end position="159"/>
    </location>
</feature>
<protein>
    <submittedName>
        <fullName evidence="2">Uncharacterized protein</fullName>
    </submittedName>
</protein>
<feature type="region of interest" description="Disordered" evidence="1">
    <location>
        <begin position="313"/>
        <end position="346"/>
    </location>
</feature>
<name>A0A5J5EJB1_9PEZI</name>
<dbReference type="Proteomes" id="UP000326924">
    <property type="component" value="Unassembled WGS sequence"/>
</dbReference>
<dbReference type="EMBL" id="VXIS01000310">
    <property type="protein sequence ID" value="KAA8894798.1"/>
    <property type="molecule type" value="Genomic_DNA"/>
</dbReference>
<comment type="caution">
    <text evidence="2">The sequence shown here is derived from an EMBL/GenBank/DDBJ whole genome shotgun (WGS) entry which is preliminary data.</text>
</comment>
<evidence type="ECO:0000313" key="3">
    <source>
        <dbReference type="Proteomes" id="UP000326924"/>
    </source>
</evidence>
<evidence type="ECO:0000313" key="2">
    <source>
        <dbReference type="EMBL" id="KAA8894798.1"/>
    </source>
</evidence>
<sequence>MPKQKKKDVSPADAAAAAAARLAASLDRLQAPCAVARDVVSFDELEDMRTWVLEQLSEPRQEREAGPQLVTVPSIAPLWMRDGQHAVWDRQDNPDHANPPERPNDDEGERETGDDDQHIDLVGEPQEDDATTEPGVRPQGGSQPTPHRSQHDETEKLEDGEIAYVSPLSPGFVSNFHALRSRRASDHTFEQILESYAAERNGLSPHDDPHSDLVGEAQEDDAGIQPGVRPGRSQPTPDHFQHDKTEQLEDGEIAYVSPLSPGFVANFHALRSRRASDHTFEQILESYAAERNGLSHHDDQHIDLVGEAQEDDAGIQPAVRPRGSQPTPDRSPHDETEQLEDGEIANVSPLPGFLARLRAARLLRASEHTSGQVVES</sequence>
<gene>
    <name evidence="2" type="ORF">FN846DRAFT_894744</name>
</gene>
<evidence type="ECO:0000256" key="1">
    <source>
        <dbReference type="SAM" id="MobiDB-lite"/>
    </source>
</evidence>
<proteinExistence type="predicted"/>
<keyword evidence="3" id="KW-1185">Reference proteome</keyword>
<feature type="region of interest" description="Disordered" evidence="1">
    <location>
        <begin position="83"/>
        <end position="169"/>
    </location>
</feature>
<dbReference type="InParanoid" id="A0A5J5EJB1"/>
<organism evidence="2 3">
    <name type="scientific">Sphaerosporella brunnea</name>
    <dbReference type="NCBI Taxonomy" id="1250544"/>
    <lineage>
        <taxon>Eukaryota</taxon>
        <taxon>Fungi</taxon>
        <taxon>Dikarya</taxon>
        <taxon>Ascomycota</taxon>
        <taxon>Pezizomycotina</taxon>
        <taxon>Pezizomycetes</taxon>
        <taxon>Pezizales</taxon>
        <taxon>Pyronemataceae</taxon>
        <taxon>Sphaerosporella</taxon>
    </lineage>
</organism>
<feature type="compositionally biased region" description="Basic and acidic residues" evidence="1">
    <location>
        <begin position="83"/>
        <end position="105"/>
    </location>
</feature>
<accession>A0A5J5EJB1</accession>
<dbReference type="AlphaFoldDB" id="A0A5J5EJB1"/>
<feature type="region of interest" description="Disordered" evidence="1">
    <location>
        <begin position="199"/>
        <end position="242"/>
    </location>
</feature>
<reference evidence="2 3" key="1">
    <citation type="submission" date="2019-09" db="EMBL/GenBank/DDBJ databases">
        <title>Draft genome of the ectomycorrhizal ascomycete Sphaerosporella brunnea.</title>
        <authorList>
            <consortium name="DOE Joint Genome Institute"/>
            <person name="Benucci G.M."/>
            <person name="Marozzi G."/>
            <person name="Antonielli L."/>
            <person name="Sanchez S."/>
            <person name="Marco P."/>
            <person name="Wang X."/>
            <person name="Falini L.B."/>
            <person name="Barry K."/>
            <person name="Haridas S."/>
            <person name="Lipzen A."/>
            <person name="Labutti K."/>
            <person name="Grigoriev I.V."/>
            <person name="Murat C."/>
            <person name="Martin F."/>
            <person name="Albertini E."/>
            <person name="Donnini D."/>
            <person name="Bonito G."/>
        </authorList>
    </citation>
    <scope>NUCLEOTIDE SEQUENCE [LARGE SCALE GENOMIC DNA]</scope>
    <source>
        <strain evidence="2 3">Sb_GMNB300</strain>
    </source>
</reference>